<keyword evidence="1" id="KW-0812">Transmembrane</keyword>
<dbReference type="AlphaFoldDB" id="A0A1G1ZI19"/>
<protein>
    <submittedName>
        <fullName evidence="2">Uncharacterized protein</fullName>
    </submittedName>
</protein>
<accession>A0A1G1ZI19</accession>
<dbReference type="Proteomes" id="UP000177960">
    <property type="component" value="Unassembled WGS sequence"/>
</dbReference>
<proteinExistence type="predicted"/>
<feature type="transmembrane region" description="Helical" evidence="1">
    <location>
        <begin position="79"/>
        <end position="101"/>
    </location>
</feature>
<gene>
    <name evidence="2" type="ORF">A3B92_01095</name>
</gene>
<keyword evidence="1" id="KW-0472">Membrane</keyword>
<comment type="caution">
    <text evidence="2">The sequence shown here is derived from an EMBL/GenBank/DDBJ whole genome shotgun (WGS) entry which is preliminary data.</text>
</comment>
<feature type="transmembrane region" description="Helical" evidence="1">
    <location>
        <begin position="113"/>
        <end position="136"/>
    </location>
</feature>
<feature type="transmembrane region" description="Helical" evidence="1">
    <location>
        <begin position="44"/>
        <end position="67"/>
    </location>
</feature>
<keyword evidence="1" id="KW-1133">Transmembrane helix</keyword>
<evidence type="ECO:0000256" key="1">
    <source>
        <dbReference type="SAM" id="Phobius"/>
    </source>
</evidence>
<organism evidence="2 3">
    <name type="scientific">Candidatus Harrisonbacteria bacterium RIFCSPHIGHO2_02_FULL_42_16</name>
    <dbReference type="NCBI Taxonomy" id="1798404"/>
    <lineage>
        <taxon>Bacteria</taxon>
        <taxon>Candidatus Harrisoniibacteriota</taxon>
    </lineage>
</organism>
<dbReference type="STRING" id="1798404.A3B92_01095"/>
<reference evidence="2 3" key="1">
    <citation type="journal article" date="2016" name="Nat. Commun.">
        <title>Thousands of microbial genomes shed light on interconnected biogeochemical processes in an aquifer system.</title>
        <authorList>
            <person name="Anantharaman K."/>
            <person name="Brown C.T."/>
            <person name="Hug L.A."/>
            <person name="Sharon I."/>
            <person name="Castelle C.J."/>
            <person name="Probst A.J."/>
            <person name="Thomas B.C."/>
            <person name="Singh A."/>
            <person name="Wilkins M.J."/>
            <person name="Karaoz U."/>
            <person name="Brodie E.L."/>
            <person name="Williams K.H."/>
            <person name="Hubbard S.S."/>
            <person name="Banfield J.F."/>
        </authorList>
    </citation>
    <scope>NUCLEOTIDE SEQUENCE [LARGE SCALE GENOMIC DNA]</scope>
</reference>
<evidence type="ECO:0000313" key="2">
    <source>
        <dbReference type="EMBL" id="OGY64125.1"/>
    </source>
</evidence>
<name>A0A1G1ZI19_9BACT</name>
<dbReference type="EMBL" id="MHJG01000009">
    <property type="protein sequence ID" value="OGY64125.1"/>
    <property type="molecule type" value="Genomic_DNA"/>
</dbReference>
<sequence length="145" mass="17354">MFKFLTKLFFISFLLNFVWEITQMPLYGEMGMGLRDNYLEFLKIHWEVSLKDALMVVVAYLLIGYLVKNWEWAKTFNHGWVLLWISLPLWQGIIEYYSVYIYFRWEYAESMPLIFAIGISPILQMLILPSLAILLFRQTFSNSIE</sequence>
<evidence type="ECO:0000313" key="3">
    <source>
        <dbReference type="Proteomes" id="UP000177960"/>
    </source>
</evidence>